<dbReference type="GO" id="GO:0004386">
    <property type="term" value="F:helicase activity"/>
    <property type="evidence" value="ECO:0007669"/>
    <property type="project" value="UniProtKB-KW"/>
</dbReference>
<dbReference type="InterPro" id="IPR006935">
    <property type="entry name" value="Helicase/UvrB_N"/>
</dbReference>
<dbReference type="PANTHER" id="PTHR47962:SF7">
    <property type="entry name" value="MITOCHONDRIAL ATP-DEPENDENT HELICASE IRC3-RELATED"/>
    <property type="match status" value="1"/>
</dbReference>
<keyword evidence="5" id="KW-1185">Reference proteome</keyword>
<evidence type="ECO:0000313" key="5">
    <source>
        <dbReference type="Proteomes" id="UP000192534"/>
    </source>
</evidence>
<dbReference type="InterPro" id="IPR027417">
    <property type="entry name" value="P-loop_NTPase"/>
</dbReference>
<name>A0A1X0J0H1_MYCRH</name>
<dbReference type="InterPro" id="IPR052511">
    <property type="entry name" value="ATP-dep_Helicase"/>
</dbReference>
<accession>A0A1X0J0H1</accession>
<dbReference type="SUPFAM" id="SSF52540">
    <property type="entry name" value="P-loop containing nucleoside triphosphate hydrolases"/>
    <property type="match status" value="1"/>
</dbReference>
<dbReference type="Gene3D" id="3.40.50.300">
    <property type="entry name" value="P-loop containing nucleotide triphosphate hydrolases"/>
    <property type="match status" value="2"/>
</dbReference>
<evidence type="ECO:0000259" key="3">
    <source>
        <dbReference type="PROSITE" id="PS51194"/>
    </source>
</evidence>
<dbReference type="SMART" id="SM00490">
    <property type="entry name" value="HELICc"/>
    <property type="match status" value="1"/>
</dbReference>
<dbReference type="Gene3D" id="3.30.870.10">
    <property type="entry name" value="Endonuclease Chain A"/>
    <property type="match status" value="1"/>
</dbReference>
<proteinExistence type="predicted"/>
<keyword evidence="4" id="KW-0347">Helicase</keyword>
<dbReference type="Pfam" id="PF11907">
    <property type="entry name" value="DUF3427"/>
    <property type="match status" value="1"/>
</dbReference>
<comment type="caution">
    <text evidence="4">The sequence shown here is derived from an EMBL/GenBank/DDBJ whole genome shotgun (WGS) entry which is preliminary data.</text>
</comment>
<dbReference type="PROSITE" id="PS51194">
    <property type="entry name" value="HELICASE_CTER"/>
    <property type="match status" value="1"/>
</dbReference>
<evidence type="ECO:0000259" key="1">
    <source>
        <dbReference type="PROSITE" id="PS50035"/>
    </source>
</evidence>
<dbReference type="SMART" id="SM00487">
    <property type="entry name" value="DEXDc"/>
    <property type="match status" value="1"/>
</dbReference>
<dbReference type="InterPro" id="IPR001736">
    <property type="entry name" value="PLipase_D/transphosphatidylase"/>
</dbReference>
<dbReference type="InterPro" id="IPR021835">
    <property type="entry name" value="DUF3427"/>
</dbReference>
<reference evidence="4 5" key="1">
    <citation type="submission" date="2016-12" db="EMBL/GenBank/DDBJ databases">
        <title>The new phylogeny of genus Mycobacterium.</title>
        <authorList>
            <person name="Tortoli E."/>
            <person name="Trovato A."/>
            <person name="Cirillo D.M."/>
        </authorList>
    </citation>
    <scope>NUCLEOTIDE SEQUENCE [LARGE SCALE GENOMIC DNA]</scope>
    <source>
        <strain evidence="4 5">DSM 44223</strain>
    </source>
</reference>
<dbReference type="SUPFAM" id="SSF56024">
    <property type="entry name" value="Phospholipase D/nuclease"/>
    <property type="match status" value="1"/>
</dbReference>
<dbReference type="InterPro" id="IPR001650">
    <property type="entry name" value="Helicase_C-like"/>
</dbReference>
<keyword evidence="4" id="KW-0378">Hydrolase</keyword>
<dbReference type="CDD" id="cd18799">
    <property type="entry name" value="SF2_C_EcoAI-like"/>
    <property type="match status" value="1"/>
</dbReference>
<dbReference type="GO" id="GO:0005524">
    <property type="term" value="F:ATP binding"/>
    <property type="evidence" value="ECO:0007669"/>
    <property type="project" value="InterPro"/>
</dbReference>
<dbReference type="PROSITE" id="PS50035">
    <property type="entry name" value="PLD"/>
    <property type="match status" value="1"/>
</dbReference>
<dbReference type="Pfam" id="PF13091">
    <property type="entry name" value="PLDc_2"/>
    <property type="match status" value="1"/>
</dbReference>
<gene>
    <name evidence="4" type="ORF">BST42_09380</name>
</gene>
<evidence type="ECO:0000259" key="2">
    <source>
        <dbReference type="PROSITE" id="PS51192"/>
    </source>
</evidence>
<feature type="domain" description="Helicase ATP-binding" evidence="2">
    <location>
        <begin position="317"/>
        <end position="471"/>
    </location>
</feature>
<organism evidence="4 5">
    <name type="scientific">Mycolicibacterium rhodesiae</name>
    <name type="common">Mycobacterium rhodesiae</name>
    <dbReference type="NCBI Taxonomy" id="36814"/>
    <lineage>
        <taxon>Bacteria</taxon>
        <taxon>Bacillati</taxon>
        <taxon>Actinomycetota</taxon>
        <taxon>Actinomycetes</taxon>
        <taxon>Mycobacteriales</taxon>
        <taxon>Mycobacteriaceae</taxon>
        <taxon>Mycolicibacterium</taxon>
    </lineage>
</organism>
<dbReference type="InterPro" id="IPR014001">
    <property type="entry name" value="Helicase_ATP-bd"/>
</dbReference>
<dbReference type="GO" id="GO:0016887">
    <property type="term" value="F:ATP hydrolysis activity"/>
    <property type="evidence" value="ECO:0007669"/>
    <property type="project" value="TreeGrafter"/>
</dbReference>
<dbReference type="CDD" id="cd18032">
    <property type="entry name" value="DEXHc_RE_I_III_res"/>
    <property type="match status" value="1"/>
</dbReference>
<dbReference type="OrthoDB" id="9776021at2"/>
<dbReference type="PROSITE" id="PS51192">
    <property type="entry name" value="HELICASE_ATP_BIND_1"/>
    <property type="match status" value="1"/>
</dbReference>
<dbReference type="AlphaFoldDB" id="A0A1X0J0H1"/>
<dbReference type="GO" id="GO:0006793">
    <property type="term" value="P:phosphorus metabolic process"/>
    <property type="evidence" value="ECO:0007669"/>
    <property type="project" value="UniProtKB-ARBA"/>
</dbReference>
<dbReference type="EMBL" id="MVIH01000003">
    <property type="protein sequence ID" value="ORB54978.1"/>
    <property type="molecule type" value="Genomic_DNA"/>
</dbReference>
<evidence type="ECO:0000313" key="4">
    <source>
        <dbReference type="EMBL" id="ORB54978.1"/>
    </source>
</evidence>
<feature type="domain" description="PLD phosphodiesterase" evidence="1">
    <location>
        <begin position="207"/>
        <end position="238"/>
    </location>
</feature>
<keyword evidence="4" id="KW-0547">Nucleotide-binding</keyword>
<dbReference type="Pfam" id="PF00271">
    <property type="entry name" value="Helicase_C"/>
    <property type="match status" value="1"/>
</dbReference>
<protein>
    <submittedName>
        <fullName evidence="4">Helicase</fullName>
    </submittedName>
</protein>
<dbReference type="InterPro" id="IPR025202">
    <property type="entry name" value="PLD-like_dom"/>
</dbReference>
<dbReference type="PANTHER" id="PTHR47962">
    <property type="entry name" value="ATP-DEPENDENT HELICASE LHR-RELATED-RELATED"/>
    <property type="match status" value="1"/>
</dbReference>
<dbReference type="RefSeq" id="WP_083118280.1">
    <property type="nucleotide sequence ID" value="NZ_JACKUO010000022.1"/>
</dbReference>
<keyword evidence="4" id="KW-0067">ATP-binding</keyword>
<sequence>MHSGIYEVLITEELHAQLGSLGPQAQRRSLHTAEAADRIALHLSREIERSLTSVTDSDRVEVGIQVARDLIARLAEIVRQADTSAAPVEPAEVLHAILERRPDGTAQPIAEPLIPLLDSTLLTNAPGEPGLLNQIGAEIESADGIDVVMAFIRRSGINPLLARLRRHCERGRPLRVLTTIYTGSTERAALDQLAALGADVRVSYDVSTTRLHAKAWVFHRRSGFSTAYVGSSNLTHSAQVTGLEWNIRASSARNPDILMKFEAVFESYWQSSDFVAYNNEEFDKRADRVDTGPAIVLSPIEIRLEPFQERLLEQIAVSRGRGHHRNLLVAATGTGKTVMAAVDYGRLRDELPRSRLLFVAHRNEILDQSMATFRHALRDASFGEKWISGSRPQRFEHVFASIQSLNAASFDDLPPDHFDVVIVDEFHHAAAPSYSSLLDHVQPHELLGLTATPERSDGLSILHWFDDRIAAELRLWDAIDQQRLSPFMYFGIHDGLDLTDIPWRRGQGYDIDALSNLYTSTDAWARTVLQEVLRLAEEPGAMRALGFCVSIDHAQFMAKHFNQHGVRAVAVWGDSSRVERAAALKDLASGRIRAVFSVDLFNEGVDVPAVDTVLMLRPTESPTLFLQQLGRGLRRSAGKTFCTVLDFVGTHRREFRFDRRYRALLGGTRRDIERAVQQGFPFLPAGCYMQLDEEASEIVLRSLREAIPSRWPARVEELRIVHRAYPDVTLSGYLEESGLDLPDVYDGSRGWSDLCEAAGVPTAPAGAHEKPLRKALGRLLHVDDDERIYIYRSLLESSSPPVVLTMPKRQQRLVRMLVASLSDQVLTKEHSVQDGVDLLWSHPQVRAELRQLLIELDDRVDHLHGPLAGHPDVPLQVHARYTRIEILAACGIGAAATAPPWREGVYEAKEANAELLAFTLDKSSGAFSPTTRYRDYAISPTLVHWESQSTTRADSDTGLRYRHHERDGRSIMLFSRLRADDRAFWFLGPATYRSHEGEKPMAITWELHSPLPGDLYQAFAAAVA</sequence>
<feature type="domain" description="Helicase C-terminal" evidence="3">
    <location>
        <begin position="527"/>
        <end position="676"/>
    </location>
</feature>
<dbReference type="GO" id="GO:0003677">
    <property type="term" value="F:DNA binding"/>
    <property type="evidence" value="ECO:0007669"/>
    <property type="project" value="InterPro"/>
</dbReference>
<dbReference type="Pfam" id="PF04851">
    <property type="entry name" value="ResIII"/>
    <property type="match status" value="1"/>
</dbReference>
<dbReference type="Proteomes" id="UP000192534">
    <property type="component" value="Unassembled WGS sequence"/>
</dbReference>